<evidence type="ECO:0000259" key="2">
    <source>
        <dbReference type="Pfam" id="PF10536"/>
    </source>
</evidence>
<dbReference type="PANTHER" id="PTHR31973:SF187">
    <property type="entry name" value="MUTATOR TRANSPOSASE MUDRA PROTEIN"/>
    <property type="match status" value="1"/>
</dbReference>
<dbReference type="Proteomes" id="UP001161247">
    <property type="component" value="Chromosome 8"/>
</dbReference>
<protein>
    <submittedName>
        <fullName evidence="3">OLC1v1016247C1</fullName>
    </submittedName>
</protein>
<feature type="domain" description="Aminotransferase-like plant mobile" evidence="2">
    <location>
        <begin position="354"/>
        <end position="447"/>
    </location>
</feature>
<dbReference type="AlphaFoldDB" id="A0AAV1E594"/>
<feature type="compositionally biased region" description="Basic and acidic residues" evidence="1">
    <location>
        <begin position="19"/>
        <end position="37"/>
    </location>
</feature>
<dbReference type="InterPro" id="IPR019557">
    <property type="entry name" value="AminoTfrase-like_pln_mobile"/>
</dbReference>
<feature type="region of interest" description="Disordered" evidence="1">
    <location>
        <begin position="1"/>
        <end position="70"/>
    </location>
</feature>
<sequence length="527" mass="60956">MKNVDHMDYDDMGGPNMEDGDHMEYDHTKDDDLKDNDYTSISEPSDEDQSISKGSAGSDEEVEDKFATKDQHIHHSHDTCLGERSRFVQIVTWVSEHNCMNAIAENNNQNVSTTLIAYHIRNKFELDPDYEVKLIQEEVKDQIHVDVPYHRAWEGRKKAIDLVYGDWISNFDILPRQELRDFDNDAYLYLEEIDACQWTLAKDKYYRWGNQTTHISETYNNVLKGVPFLPIRALVEATFLKIVDLFQEEYVKSRKCITPIPIDLWENFKKKEKKVVQHKVNRYGAVNGKFKVKRKRPLCGEGDNAYTVKYEEKKCSCKKWHEYRIHISGLWLGKTNSGSTTSLPWSMIRKDGLRASAADKHEITGCYILLQLWAWERIPRIQPKRKVKNESYLILGALLANRWKCPKSKVNITAHIVSGIRDQLSSLRDGDFLWSPYTPFINALPNLCVKTLREKFYVEGLSDIYHIAESTSGENPALSGNLEKNLIDIVDKSFSALILAPNNMNTQYDSEVLQKRSLESSQFIKLA</sequence>
<reference evidence="3" key="1">
    <citation type="submission" date="2023-03" db="EMBL/GenBank/DDBJ databases">
        <authorList>
            <person name="Julca I."/>
        </authorList>
    </citation>
    <scope>NUCLEOTIDE SEQUENCE</scope>
</reference>
<dbReference type="PANTHER" id="PTHR31973">
    <property type="entry name" value="POLYPROTEIN, PUTATIVE-RELATED"/>
    <property type="match status" value="1"/>
</dbReference>
<evidence type="ECO:0000313" key="4">
    <source>
        <dbReference type="Proteomes" id="UP001161247"/>
    </source>
</evidence>
<evidence type="ECO:0000256" key="1">
    <source>
        <dbReference type="SAM" id="MobiDB-lite"/>
    </source>
</evidence>
<proteinExistence type="predicted"/>
<accession>A0AAV1E594</accession>
<organism evidence="3 4">
    <name type="scientific">Oldenlandia corymbosa var. corymbosa</name>
    <dbReference type="NCBI Taxonomy" id="529605"/>
    <lineage>
        <taxon>Eukaryota</taxon>
        <taxon>Viridiplantae</taxon>
        <taxon>Streptophyta</taxon>
        <taxon>Embryophyta</taxon>
        <taxon>Tracheophyta</taxon>
        <taxon>Spermatophyta</taxon>
        <taxon>Magnoliopsida</taxon>
        <taxon>eudicotyledons</taxon>
        <taxon>Gunneridae</taxon>
        <taxon>Pentapetalae</taxon>
        <taxon>asterids</taxon>
        <taxon>lamiids</taxon>
        <taxon>Gentianales</taxon>
        <taxon>Rubiaceae</taxon>
        <taxon>Rubioideae</taxon>
        <taxon>Spermacoceae</taxon>
        <taxon>Hedyotis-Oldenlandia complex</taxon>
        <taxon>Oldenlandia</taxon>
    </lineage>
</organism>
<dbReference type="Pfam" id="PF10536">
    <property type="entry name" value="PMD"/>
    <property type="match status" value="1"/>
</dbReference>
<dbReference type="EMBL" id="OX459125">
    <property type="protein sequence ID" value="CAI9115359.1"/>
    <property type="molecule type" value="Genomic_DNA"/>
</dbReference>
<name>A0AAV1E594_OLDCO</name>
<evidence type="ECO:0000313" key="3">
    <source>
        <dbReference type="EMBL" id="CAI9115359.1"/>
    </source>
</evidence>
<keyword evidence="4" id="KW-1185">Reference proteome</keyword>
<gene>
    <name evidence="3" type="ORF">OLC1_LOCUS21902</name>
</gene>